<proteinExistence type="predicted"/>
<dbReference type="Pfam" id="PF08238">
    <property type="entry name" value="Sel1"/>
    <property type="match status" value="4"/>
</dbReference>
<dbReference type="OrthoDB" id="9796900at2"/>
<feature type="chain" id="PRO_5006615700" evidence="1">
    <location>
        <begin position="24"/>
        <end position="267"/>
    </location>
</feature>
<dbReference type="PANTHER" id="PTHR11102:SF160">
    <property type="entry name" value="ERAD-ASSOCIATED E3 UBIQUITIN-PROTEIN LIGASE COMPONENT HRD3"/>
    <property type="match status" value="1"/>
</dbReference>
<dbReference type="RefSeq" id="WP_096356447.1">
    <property type="nucleotide sequence ID" value="NZ_AP014946.1"/>
</dbReference>
<dbReference type="KEGG" id="vgo:GJW-30_1_02871"/>
<sequence length="267" mass="29746">MRIFSPIALAAVIGAALVAPAMALDPARPQSPALAMPSPTEAFRKGAQALRAGDMRTGVTALEYAAEQGQIGAQWKLGRMYQDGDQIPKDDIRAFNYFSRIANSHAEDSPDSPQSRFVANAFVALGNYYLEGIPNSPVKADSSRAREMFWYAASYFRDRDAQYNLGRIYLEGNGAQRDPRQAIRWLNAAAEKGQNQAQATLGHLLFKGEQVPRQAARGLMWLILAKDGANADRWVTDLYEAAVRQASDDERQLARVYLERYMKDRRE</sequence>
<dbReference type="InterPro" id="IPR011990">
    <property type="entry name" value="TPR-like_helical_dom_sf"/>
</dbReference>
<dbReference type="EMBL" id="AP014946">
    <property type="protein sequence ID" value="BAT60335.1"/>
    <property type="molecule type" value="Genomic_DNA"/>
</dbReference>
<reference evidence="2 3" key="1">
    <citation type="submission" date="2015-08" db="EMBL/GenBank/DDBJ databases">
        <title>Investigation of the bacterial diversity of lava forest soil.</title>
        <authorList>
            <person name="Lee J.S."/>
        </authorList>
    </citation>
    <scope>NUCLEOTIDE SEQUENCE [LARGE SCALE GENOMIC DNA]</scope>
    <source>
        <strain evidence="2 3">GJW-30</strain>
    </source>
</reference>
<name>A0A0S3PWM9_9BRAD</name>
<evidence type="ECO:0000313" key="2">
    <source>
        <dbReference type="EMBL" id="BAT60335.1"/>
    </source>
</evidence>
<dbReference type="InterPro" id="IPR006597">
    <property type="entry name" value="Sel1-like"/>
</dbReference>
<dbReference type="SMART" id="SM00671">
    <property type="entry name" value="SEL1"/>
    <property type="match status" value="4"/>
</dbReference>
<dbReference type="Gene3D" id="1.25.40.10">
    <property type="entry name" value="Tetratricopeptide repeat domain"/>
    <property type="match status" value="2"/>
</dbReference>
<protein>
    <submittedName>
        <fullName evidence="2">Sel1 repeat protein</fullName>
    </submittedName>
</protein>
<dbReference type="AlphaFoldDB" id="A0A0S3PWM9"/>
<evidence type="ECO:0000256" key="1">
    <source>
        <dbReference type="SAM" id="SignalP"/>
    </source>
</evidence>
<feature type="signal peptide" evidence="1">
    <location>
        <begin position="1"/>
        <end position="23"/>
    </location>
</feature>
<dbReference type="Proteomes" id="UP000236884">
    <property type="component" value="Chromosome"/>
</dbReference>
<keyword evidence="3" id="KW-1185">Reference proteome</keyword>
<dbReference type="InterPro" id="IPR050767">
    <property type="entry name" value="Sel1_AlgK"/>
</dbReference>
<accession>A0A0S3PWM9</accession>
<organism evidence="2 3">
    <name type="scientific">Variibacter gotjawalensis</name>
    <dbReference type="NCBI Taxonomy" id="1333996"/>
    <lineage>
        <taxon>Bacteria</taxon>
        <taxon>Pseudomonadati</taxon>
        <taxon>Pseudomonadota</taxon>
        <taxon>Alphaproteobacteria</taxon>
        <taxon>Hyphomicrobiales</taxon>
        <taxon>Nitrobacteraceae</taxon>
        <taxon>Variibacter</taxon>
    </lineage>
</organism>
<evidence type="ECO:0000313" key="3">
    <source>
        <dbReference type="Proteomes" id="UP000236884"/>
    </source>
</evidence>
<gene>
    <name evidence="2" type="ORF">GJW-30_1_02871</name>
</gene>
<keyword evidence="1" id="KW-0732">Signal</keyword>
<dbReference type="SUPFAM" id="SSF81901">
    <property type="entry name" value="HCP-like"/>
    <property type="match status" value="1"/>
</dbReference>
<dbReference type="PANTHER" id="PTHR11102">
    <property type="entry name" value="SEL-1-LIKE PROTEIN"/>
    <property type="match status" value="1"/>
</dbReference>